<feature type="signal peptide" evidence="1">
    <location>
        <begin position="1"/>
        <end position="19"/>
    </location>
</feature>
<accession>A0ABM2A1D4</accession>
<keyword evidence="3" id="KW-1185">Reference proteome</keyword>
<evidence type="ECO:0000313" key="3">
    <source>
        <dbReference type="Proteomes" id="UP000069940"/>
    </source>
</evidence>
<name>A0ABM2A1D4_AEDAL</name>
<dbReference type="Proteomes" id="UP000069940">
    <property type="component" value="Unassembled WGS sequence"/>
</dbReference>
<organism evidence="2 3">
    <name type="scientific">Aedes albopictus</name>
    <name type="common">Asian tiger mosquito</name>
    <name type="synonym">Stegomyia albopicta</name>
    <dbReference type="NCBI Taxonomy" id="7160"/>
    <lineage>
        <taxon>Eukaryota</taxon>
        <taxon>Metazoa</taxon>
        <taxon>Ecdysozoa</taxon>
        <taxon>Arthropoda</taxon>
        <taxon>Hexapoda</taxon>
        <taxon>Insecta</taxon>
        <taxon>Pterygota</taxon>
        <taxon>Neoptera</taxon>
        <taxon>Endopterygota</taxon>
        <taxon>Diptera</taxon>
        <taxon>Nematocera</taxon>
        <taxon>Culicoidea</taxon>
        <taxon>Culicidae</taxon>
        <taxon>Culicinae</taxon>
        <taxon>Aedini</taxon>
        <taxon>Aedes</taxon>
        <taxon>Stegomyia</taxon>
    </lineage>
</organism>
<dbReference type="EnsemblMetazoa" id="AALFPA23_023549.R35028">
    <property type="protein sequence ID" value="AALFPA23_023549.P35028"/>
    <property type="gene ID" value="AALFPA23_023549"/>
</dbReference>
<sequence length="166" mass="17927">MLLNWFCLLVLVNFHNSDGLALPAQKFSPGIPITPTVNQTPGGVRGVLEDSSTGSIKESAPTNIHSAAPSTTVIHTQPNINSVIVHHSHQGHPLFPESNNPFYSSHQYGGLYPHRVHVHPDGVIVPGPPHPLHPAVRHAAVCACLRSNIYGNRFRPNNVGPGPLFF</sequence>
<proteinExistence type="predicted"/>
<reference evidence="3" key="1">
    <citation type="journal article" date="2015" name="Proc. Natl. Acad. Sci. U.S.A.">
        <title>Genome sequence of the Asian Tiger mosquito, Aedes albopictus, reveals insights into its biology, genetics, and evolution.</title>
        <authorList>
            <person name="Chen X.G."/>
            <person name="Jiang X."/>
            <person name="Gu J."/>
            <person name="Xu M."/>
            <person name="Wu Y."/>
            <person name="Deng Y."/>
            <person name="Zhang C."/>
            <person name="Bonizzoni M."/>
            <person name="Dermauw W."/>
            <person name="Vontas J."/>
            <person name="Armbruster P."/>
            <person name="Huang X."/>
            <person name="Yang Y."/>
            <person name="Zhang H."/>
            <person name="He W."/>
            <person name="Peng H."/>
            <person name="Liu Y."/>
            <person name="Wu K."/>
            <person name="Chen J."/>
            <person name="Lirakis M."/>
            <person name="Topalis P."/>
            <person name="Van Leeuwen T."/>
            <person name="Hall A.B."/>
            <person name="Jiang X."/>
            <person name="Thorpe C."/>
            <person name="Mueller R.L."/>
            <person name="Sun C."/>
            <person name="Waterhouse R.M."/>
            <person name="Yan G."/>
            <person name="Tu Z.J."/>
            <person name="Fang X."/>
            <person name="James A.A."/>
        </authorList>
    </citation>
    <scope>NUCLEOTIDE SEQUENCE [LARGE SCALE GENOMIC DNA]</scope>
    <source>
        <strain evidence="3">Foshan</strain>
    </source>
</reference>
<dbReference type="GeneID" id="109407406"/>
<evidence type="ECO:0000256" key="1">
    <source>
        <dbReference type="SAM" id="SignalP"/>
    </source>
</evidence>
<reference evidence="2" key="2">
    <citation type="submission" date="2025-05" db="UniProtKB">
        <authorList>
            <consortium name="EnsemblMetazoa"/>
        </authorList>
    </citation>
    <scope>IDENTIFICATION</scope>
    <source>
        <strain evidence="2">Foshan</strain>
    </source>
</reference>
<keyword evidence="1" id="KW-0732">Signal</keyword>
<dbReference type="RefSeq" id="XP_019535969.3">
    <property type="nucleotide sequence ID" value="XM_019680424.3"/>
</dbReference>
<feature type="chain" id="PRO_5045077928" evidence="1">
    <location>
        <begin position="20"/>
        <end position="166"/>
    </location>
</feature>
<protein>
    <submittedName>
        <fullName evidence="2">Uncharacterized protein</fullName>
    </submittedName>
</protein>
<evidence type="ECO:0000313" key="2">
    <source>
        <dbReference type="EnsemblMetazoa" id="AALFPA23_023549.P35028"/>
    </source>
</evidence>